<sequence>MNLHDHMHRFRLASRELFNQFFRLDDPYPDNRGWVLEERYREVENLLFQKLVIEPTGLDGVEYGTLNHGIRVALRNGEFAPIMLNREIDSGYWDYPLEEVTREAKLGFISFFDWDQLDYRDHRYVRVQVLEWAAQPAVVGKHGFIETHYARFHEA</sequence>
<proteinExistence type="predicted"/>
<accession>A0A923MWK1</accession>
<dbReference type="Proteomes" id="UP000608513">
    <property type="component" value="Unassembled WGS sequence"/>
</dbReference>
<gene>
    <name evidence="1" type="ORF">H8N03_25815</name>
</gene>
<name>A0A923MWK1_9BURK</name>
<reference evidence="1" key="1">
    <citation type="submission" date="2020-08" db="EMBL/GenBank/DDBJ databases">
        <title>Ramlibacter sp. USB13 16S ribosomal RNA gene genome sequencing and assembly.</title>
        <authorList>
            <person name="Kang M."/>
        </authorList>
    </citation>
    <scope>NUCLEOTIDE SEQUENCE</scope>
    <source>
        <strain evidence="1">USB13</strain>
    </source>
</reference>
<dbReference type="RefSeq" id="WP_187079127.1">
    <property type="nucleotide sequence ID" value="NZ_JACORT010000018.1"/>
</dbReference>
<organism evidence="1 2">
    <name type="scientific">Ramlibacter cellulosilyticus</name>
    <dbReference type="NCBI Taxonomy" id="2764187"/>
    <lineage>
        <taxon>Bacteria</taxon>
        <taxon>Pseudomonadati</taxon>
        <taxon>Pseudomonadota</taxon>
        <taxon>Betaproteobacteria</taxon>
        <taxon>Burkholderiales</taxon>
        <taxon>Comamonadaceae</taxon>
        <taxon>Ramlibacter</taxon>
    </lineage>
</organism>
<comment type="caution">
    <text evidence="1">The sequence shown here is derived from an EMBL/GenBank/DDBJ whole genome shotgun (WGS) entry which is preliminary data.</text>
</comment>
<evidence type="ECO:0000313" key="1">
    <source>
        <dbReference type="EMBL" id="MBC5786381.1"/>
    </source>
</evidence>
<evidence type="ECO:0000313" key="2">
    <source>
        <dbReference type="Proteomes" id="UP000608513"/>
    </source>
</evidence>
<dbReference type="AlphaFoldDB" id="A0A923MWK1"/>
<protein>
    <submittedName>
        <fullName evidence="1">Uncharacterized protein</fullName>
    </submittedName>
</protein>
<keyword evidence="2" id="KW-1185">Reference proteome</keyword>
<dbReference type="EMBL" id="JACORT010000018">
    <property type="protein sequence ID" value="MBC5786381.1"/>
    <property type="molecule type" value="Genomic_DNA"/>
</dbReference>